<sequence>MARTVETSVPNEDAVLLGRALGVLRKRAGVSQETAGGHAGMTGQGWAKYERGQAPTIFNPTVQLRLVTGLGFSLSDLERERLTLMGGGREASVTELRTWQEPAKPQTLPIRDRVQAGNWLEADDTSQVSPRRHAFARDPRFPHADQWLSEVFGDSVDRLGIFDGDLVHCVDFEGSGLGLQTGQIVEVERLRFSGAERELSIKQVELTATGPLLWPRSGNPRWSAPLSMTDGASEDVEVRIRGLVVQSIRRF</sequence>
<accession>D9QIA5</accession>
<dbReference type="HOGENOM" id="CLU_1084503_0_0_5"/>
<dbReference type="SUPFAM" id="SSF51306">
    <property type="entry name" value="LexA/Signal peptidase"/>
    <property type="match status" value="1"/>
</dbReference>
<name>D9QIA5_BRESC</name>
<dbReference type="eggNOG" id="COG1974">
    <property type="taxonomic scope" value="Bacteria"/>
</dbReference>
<dbReference type="KEGG" id="bsb:Bresu_0093"/>
<dbReference type="InParanoid" id="D9QIA5"/>
<dbReference type="Proteomes" id="UP000002696">
    <property type="component" value="Chromosome"/>
</dbReference>
<dbReference type="SUPFAM" id="SSF47413">
    <property type="entry name" value="lambda repressor-like DNA-binding domains"/>
    <property type="match status" value="1"/>
</dbReference>
<dbReference type="EMBL" id="CP002102">
    <property type="protein sequence ID" value="ADK99407.1"/>
    <property type="molecule type" value="Genomic_DNA"/>
</dbReference>
<proteinExistence type="predicted"/>
<dbReference type="Gene3D" id="1.10.260.40">
    <property type="entry name" value="lambda repressor-like DNA-binding domains"/>
    <property type="match status" value="1"/>
</dbReference>
<dbReference type="CDD" id="cd00093">
    <property type="entry name" value="HTH_XRE"/>
    <property type="match status" value="1"/>
</dbReference>
<dbReference type="InterPro" id="IPR036286">
    <property type="entry name" value="LexA/Signal_pep-like_sf"/>
</dbReference>
<evidence type="ECO:0000313" key="1">
    <source>
        <dbReference type="EMBL" id="ADK99407.1"/>
    </source>
</evidence>
<organism evidence="1 2">
    <name type="scientific">Brevundimonas subvibrioides (strain ATCC 15264 / DSM 4735 / LMG 14903 / NBRC 16000 / CB 81)</name>
    <name type="common">Caulobacter subvibrioides</name>
    <dbReference type="NCBI Taxonomy" id="633149"/>
    <lineage>
        <taxon>Bacteria</taxon>
        <taxon>Pseudomonadati</taxon>
        <taxon>Pseudomonadota</taxon>
        <taxon>Alphaproteobacteria</taxon>
        <taxon>Caulobacterales</taxon>
        <taxon>Caulobacteraceae</taxon>
        <taxon>Brevundimonas</taxon>
    </lineage>
</organism>
<dbReference type="AlphaFoldDB" id="D9QIA5"/>
<keyword evidence="2" id="KW-1185">Reference proteome</keyword>
<dbReference type="InterPro" id="IPR001387">
    <property type="entry name" value="Cro/C1-type_HTH"/>
</dbReference>
<dbReference type="Pfam" id="PF13560">
    <property type="entry name" value="HTH_31"/>
    <property type="match status" value="1"/>
</dbReference>
<protein>
    <submittedName>
        <fullName evidence="1">Helix-turn-helix domain protein</fullName>
    </submittedName>
</protein>
<dbReference type="Gene3D" id="2.10.109.10">
    <property type="entry name" value="Umud Fragment, subunit A"/>
    <property type="match status" value="1"/>
</dbReference>
<dbReference type="InterPro" id="IPR010982">
    <property type="entry name" value="Lambda_DNA-bd_dom_sf"/>
</dbReference>
<evidence type="ECO:0000313" key="2">
    <source>
        <dbReference type="Proteomes" id="UP000002696"/>
    </source>
</evidence>
<gene>
    <name evidence="1" type="ordered locus">Bresu_0093</name>
</gene>
<dbReference type="STRING" id="633149.Bresu_0093"/>
<reference evidence="2" key="1">
    <citation type="journal article" date="2011" name="J. Bacteriol.">
        <title>Genome sequences of eight morphologically diverse alphaproteobacteria.</title>
        <authorList>
            <consortium name="US DOE Joint Genome Institute"/>
            <person name="Brown P.J."/>
            <person name="Kysela D.T."/>
            <person name="Buechlein A."/>
            <person name="Hemmerich C."/>
            <person name="Brun Y.V."/>
        </authorList>
    </citation>
    <scope>NUCLEOTIDE SEQUENCE [LARGE SCALE GENOMIC DNA]</scope>
    <source>
        <strain evidence="2">ATCC 15264 / DSM 4735 / LMG 14903 / NBRC 16000 / CB 81</strain>
    </source>
</reference>
<dbReference type="GO" id="GO:0003677">
    <property type="term" value="F:DNA binding"/>
    <property type="evidence" value="ECO:0007669"/>
    <property type="project" value="InterPro"/>
</dbReference>